<sequence length="98" mass="11643">TRANRMEQFLWQEIFAEYNRQNSMPEVWEPNQTEYFEEFCKDVPPEDADRKEVAINKHPLYCTTAITVWNPDGDATRTFKKIYSMTGPREQCSEKFAP</sequence>
<accession>A0A0M5J0B4</accession>
<keyword evidence="2" id="KW-1185">Reference proteome</keyword>
<dbReference type="OMA" id="QECTEKF"/>
<evidence type="ECO:0000313" key="2">
    <source>
        <dbReference type="Proteomes" id="UP000494163"/>
    </source>
</evidence>
<gene>
    <name evidence="1" type="ORF">Dbus_chr2Rg1903</name>
</gene>
<organism evidence="1 2">
    <name type="scientific">Drosophila busckii</name>
    <name type="common">Fruit fly</name>
    <dbReference type="NCBI Taxonomy" id="30019"/>
    <lineage>
        <taxon>Eukaryota</taxon>
        <taxon>Metazoa</taxon>
        <taxon>Ecdysozoa</taxon>
        <taxon>Arthropoda</taxon>
        <taxon>Hexapoda</taxon>
        <taxon>Insecta</taxon>
        <taxon>Pterygota</taxon>
        <taxon>Neoptera</taxon>
        <taxon>Endopterygota</taxon>
        <taxon>Diptera</taxon>
        <taxon>Brachycera</taxon>
        <taxon>Muscomorpha</taxon>
        <taxon>Ephydroidea</taxon>
        <taxon>Drosophilidae</taxon>
        <taxon>Drosophila</taxon>
    </lineage>
</organism>
<dbReference type="Proteomes" id="UP000494163">
    <property type="component" value="Chromosome 2R"/>
</dbReference>
<name>A0A0M5J0B4_DROBS</name>
<proteinExistence type="predicted"/>
<dbReference type="AlphaFoldDB" id="A0A0M5J0B4"/>
<dbReference type="STRING" id="30019.A0A0M5J0B4"/>
<protein>
    <submittedName>
        <fullName evidence="1">CG14488</fullName>
    </submittedName>
</protein>
<feature type="non-terminal residue" evidence="1">
    <location>
        <position position="1"/>
    </location>
</feature>
<evidence type="ECO:0000313" key="1">
    <source>
        <dbReference type="EMBL" id="ALC42324.1"/>
    </source>
</evidence>
<reference evidence="1 2" key="1">
    <citation type="submission" date="2015-08" db="EMBL/GenBank/DDBJ databases">
        <title>Ancestral chromatin configuration constrains chromatin evolution on differentiating sex chromosomes in Drosophila.</title>
        <authorList>
            <person name="Zhou Q."/>
            <person name="Bachtrog D."/>
        </authorList>
    </citation>
    <scope>NUCLEOTIDE SEQUENCE [LARGE SCALE GENOMIC DNA]</scope>
    <source>
        <tissue evidence="1">Whole larvae</tissue>
    </source>
</reference>
<dbReference type="EMBL" id="CP012524">
    <property type="protein sequence ID" value="ALC42324.1"/>
    <property type="molecule type" value="Genomic_DNA"/>
</dbReference>
<dbReference type="OrthoDB" id="7880152at2759"/>